<dbReference type="PANTHER" id="PTHR42720:SF1">
    <property type="entry name" value="GLYCEROL 3-PHOSPHATE OXIDASE"/>
    <property type="match status" value="1"/>
</dbReference>
<evidence type="ECO:0000313" key="4">
    <source>
        <dbReference type="Proteomes" id="UP000222106"/>
    </source>
</evidence>
<keyword evidence="4" id="KW-1185">Reference proteome</keyword>
<dbReference type="AlphaFoldDB" id="A0A2A9F1A1"/>
<feature type="domain" description="BFD-like [2Fe-2S]-binding" evidence="2">
    <location>
        <begin position="400"/>
        <end position="451"/>
    </location>
</feature>
<dbReference type="Pfam" id="PF01266">
    <property type="entry name" value="DAO"/>
    <property type="match status" value="1"/>
</dbReference>
<dbReference type="OrthoDB" id="9801699at2"/>
<evidence type="ECO:0000259" key="1">
    <source>
        <dbReference type="Pfam" id="PF01266"/>
    </source>
</evidence>
<dbReference type="InterPro" id="IPR052745">
    <property type="entry name" value="G3P_Oxidase/Oxidoreductase"/>
</dbReference>
<name>A0A2A9F1A1_9MICO</name>
<dbReference type="Proteomes" id="UP000222106">
    <property type="component" value="Unassembled WGS sequence"/>
</dbReference>
<dbReference type="InterPro" id="IPR041854">
    <property type="entry name" value="BFD-like_2Fe2S-bd_dom_sf"/>
</dbReference>
<organism evidence="3 4">
    <name type="scientific">Georgenia soli</name>
    <dbReference type="NCBI Taxonomy" id="638953"/>
    <lineage>
        <taxon>Bacteria</taxon>
        <taxon>Bacillati</taxon>
        <taxon>Actinomycetota</taxon>
        <taxon>Actinomycetes</taxon>
        <taxon>Micrococcales</taxon>
        <taxon>Bogoriellaceae</taxon>
        <taxon>Georgenia</taxon>
    </lineage>
</organism>
<dbReference type="CDD" id="cd19946">
    <property type="entry name" value="GlpA-like_Fer2_BFD-like"/>
    <property type="match status" value="1"/>
</dbReference>
<dbReference type="SUPFAM" id="SSF54373">
    <property type="entry name" value="FAD-linked reductases, C-terminal domain"/>
    <property type="match status" value="1"/>
</dbReference>
<dbReference type="Pfam" id="PF04324">
    <property type="entry name" value="Fer2_BFD"/>
    <property type="match status" value="1"/>
</dbReference>
<evidence type="ECO:0000259" key="2">
    <source>
        <dbReference type="Pfam" id="PF04324"/>
    </source>
</evidence>
<dbReference type="Gene3D" id="1.10.10.1100">
    <property type="entry name" value="BFD-like [2Fe-2S]-binding domain"/>
    <property type="match status" value="1"/>
</dbReference>
<proteinExistence type="predicted"/>
<feature type="domain" description="FAD dependent oxidoreductase" evidence="1">
    <location>
        <begin position="4"/>
        <end position="351"/>
    </location>
</feature>
<dbReference type="RefSeq" id="WP_098482149.1">
    <property type="nucleotide sequence ID" value="NZ_PDJI01000003.1"/>
</dbReference>
<dbReference type="PANTHER" id="PTHR42720">
    <property type="entry name" value="GLYCEROL-3-PHOSPHATE DEHYDROGENASE"/>
    <property type="match status" value="1"/>
</dbReference>
<accession>A0A2A9F1A1</accession>
<dbReference type="EMBL" id="PDJI01000003">
    <property type="protein sequence ID" value="PFG44938.1"/>
    <property type="molecule type" value="Genomic_DNA"/>
</dbReference>
<dbReference type="InterPro" id="IPR007419">
    <property type="entry name" value="BFD-like_2Fe2S-bd_dom"/>
</dbReference>
<dbReference type="InterPro" id="IPR006076">
    <property type="entry name" value="FAD-dep_OxRdtase"/>
</dbReference>
<protein>
    <submittedName>
        <fullName evidence="3">Glycerol-3-phosphate dehydrogenase</fullName>
    </submittedName>
</protein>
<dbReference type="Gene3D" id="3.30.9.10">
    <property type="entry name" value="D-Amino Acid Oxidase, subunit A, domain 2"/>
    <property type="match status" value="1"/>
</dbReference>
<reference evidence="3 4" key="1">
    <citation type="submission" date="2017-10" db="EMBL/GenBank/DDBJ databases">
        <title>Sequencing the genomes of 1000 actinobacteria strains.</title>
        <authorList>
            <person name="Klenk H.-P."/>
        </authorList>
    </citation>
    <scope>NUCLEOTIDE SEQUENCE [LARGE SCALE GENOMIC DNA]</scope>
    <source>
        <strain evidence="3 4">DSM 21838</strain>
    </source>
</reference>
<gene>
    <name evidence="3" type="ORF">ATJ97_0214</name>
</gene>
<sequence length="461" mass="48908">MTYDITIVGAGVVGTAIARALSRYDLNVALLDAANDVGQGTSKANTAILHTGFDAKPGTLESRLVRRGYQLLADYAARTGIPLERTGAVLVAWTEEELANLPALQDKAVANGYENCQRLTAEEVYAAVPDLGPGALGGLSVPDESIICPWTPSIAYATEAVDNGATLLLEHEVRAVDVHPGGTTTLHTTQGPVTTRWLINAAGLGADVLDRALGHDRFTVTPRRGELLVFDKLARPLVNKIVLPVPSKLGKGVLVSPTVYGNVMLGPTAEDLDDKTATGTSEGGFEFLRTKGEKLMPVLFEEEVTTAYAGLRAAIDHGDYLIDTDPDQRYLLVGGIRSTGLTSSMAIAEHVESLLQDAGLTMTAKVEVADPPLMPNIGEHAPRPYERGDLIAQDPAFGEIVCFCERVTAGEIRDALTATVPAVDRAGVSKRTRATNGRCQGFYCGANVDACITKHLQGAPR</sequence>
<dbReference type="SUPFAM" id="SSF51905">
    <property type="entry name" value="FAD/NAD(P)-binding domain"/>
    <property type="match status" value="1"/>
</dbReference>
<comment type="caution">
    <text evidence="3">The sequence shown here is derived from an EMBL/GenBank/DDBJ whole genome shotgun (WGS) entry which is preliminary data.</text>
</comment>
<dbReference type="InterPro" id="IPR036188">
    <property type="entry name" value="FAD/NAD-bd_sf"/>
</dbReference>
<evidence type="ECO:0000313" key="3">
    <source>
        <dbReference type="EMBL" id="PFG44938.1"/>
    </source>
</evidence>
<dbReference type="Gene3D" id="3.50.50.60">
    <property type="entry name" value="FAD/NAD(P)-binding domain"/>
    <property type="match status" value="1"/>
</dbReference>